<dbReference type="EMBL" id="CM056815">
    <property type="protein sequence ID" value="KAJ8630603.1"/>
    <property type="molecule type" value="Genomic_DNA"/>
</dbReference>
<keyword evidence="2" id="KW-1185">Reference proteome</keyword>
<evidence type="ECO:0000313" key="2">
    <source>
        <dbReference type="Proteomes" id="UP001234297"/>
    </source>
</evidence>
<name>A0ACC2LBQ0_PERAE</name>
<reference evidence="1 2" key="1">
    <citation type="journal article" date="2022" name="Hortic Res">
        <title>A haplotype resolved chromosomal level avocado genome allows analysis of novel avocado genes.</title>
        <authorList>
            <person name="Nath O."/>
            <person name="Fletcher S.J."/>
            <person name="Hayward A."/>
            <person name="Shaw L.M."/>
            <person name="Masouleh A.K."/>
            <person name="Furtado A."/>
            <person name="Henry R.J."/>
            <person name="Mitter N."/>
        </authorList>
    </citation>
    <scope>NUCLEOTIDE SEQUENCE [LARGE SCALE GENOMIC DNA]</scope>
    <source>
        <strain evidence="2">cv. Hass</strain>
    </source>
</reference>
<gene>
    <name evidence="1" type="ORF">MRB53_023926</name>
</gene>
<accession>A0ACC2LBQ0</accession>
<dbReference type="Proteomes" id="UP001234297">
    <property type="component" value="Chromosome 7"/>
</dbReference>
<protein>
    <submittedName>
        <fullName evidence="1">Uncharacterized protein</fullName>
    </submittedName>
</protein>
<comment type="caution">
    <text evidence="1">The sequence shown here is derived from an EMBL/GenBank/DDBJ whole genome shotgun (WGS) entry which is preliminary data.</text>
</comment>
<proteinExistence type="predicted"/>
<sequence length="390" mass="43587">MKGGIFNGLRGKSLSLILIIVICVAVPLWYWEKTPLVTFLPQQNRLEILSPVIPTDASAKNSTHLKDREKGNVEEGFSNAGREKEHLIATVVETRSGQEEKGFQIAPVGSVPASFPEERKGDDGLMTPPVEEKGCNYAKGKWIADSRWPLYSGFECKQWLSSMWACRLTQRTDFDYEGFRWQPENCEMRAFDGSTFLKRMQDKTFALVGDSLGRQQFQSLMCMVTGGKDSPEVENVGWKYGLVKARGAIRPDGWAYLFPRTNTTILFYCITSIHSTFWCSIQGTIGTELPQHPRLKAFFRTLSPRHFFNGDWNTGGSCNNSIPLAGGDTVSQDESRDPVVAGAVKGTRVKLLDITALSQLRDEGHMSQISVPGKESSRLGFLPDIKYPIK</sequence>
<organism evidence="1 2">
    <name type="scientific">Persea americana</name>
    <name type="common">Avocado</name>
    <dbReference type="NCBI Taxonomy" id="3435"/>
    <lineage>
        <taxon>Eukaryota</taxon>
        <taxon>Viridiplantae</taxon>
        <taxon>Streptophyta</taxon>
        <taxon>Embryophyta</taxon>
        <taxon>Tracheophyta</taxon>
        <taxon>Spermatophyta</taxon>
        <taxon>Magnoliopsida</taxon>
        <taxon>Magnoliidae</taxon>
        <taxon>Laurales</taxon>
        <taxon>Lauraceae</taxon>
        <taxon>Persea</taxon>
    </lineage>
</organism>
<evidence type="ECO:0000313" key="1">
    <source>
        <dbReference type="EMBL" id="KAJ8630603.1"/>
    </source>
</evidence>